<feature type="region of interest" description="Disordered" evidence="5">
    <location>
        <begin position="138"/>
        <end position="160"/>
    </location>
</feature>
<evidence type="ECO:0000256" key="2">
    <source>
        <dbReference type="ARBA" id="ARBA00022771"/>
    </source>
</evidence>
<proteinExistence type="predicted"/>
<dbReference type="PROSITE" id="PS50865">
    <property type="entry name" value="ZF_MYND_2"/>
    <property type="match status" value="1"/>
</dbReference>
<evidence type="ECO:0000256" key="5">
    <source>
        <dbReference type="SAM" id="MobiDB-lite"/>
    </source>
</evidence>
<comment type="caution">
    <text evidence="7">The sequence shown here is derived from an EMBL/GenBank/DDBJ whole genome shotgun (WGS) entry which is preliminary data.</text>
</comment>
<sequence>MNNMKVGFQGVGKLQEAEGLLFASAAFTMVDCIRGAMEDFDDDQEPLFAMLTPHHRLELLAEVATGLLVPGTPLPPDTLQHHSTYHAVLKYASMQIDIEIDSQRLEGSEPGPAWEEADLRAKMERMAAEGRGMLELEREQQKRVDKQARTRRKGTCPEIDPKDLAAGNVACNKEHTERLRREFESFLDNGSINLENLRRAQSEARMPASSSAVEATRWRRLAMASYAERRKGAPDAIALSVDSCDTGLWSLQHRMMTGAGFKNSKEYDELLACQPIDFAEIERNPAKRAAYERLKGCVAAATEAFERCWTAEGTVRAERTLMLLLVAPREGYSVLESSARARENDASRLSLVSEVESWQEKHGSAHEQLRQNLIRTLRQGARVAWAAAWHDELQKRGLRHSVLADRLSALRSMPEPEMPAWAPALGTFSSMDVEVSPDEIAPWQWRDARERSVRNTRAEVCECCSMQPSTGARLLKCGRCQVARYCSAECQKRMWATHKPMCQMWAEMRNS</sequence>
<dbReference type="Gene3D" id="6.10.140.2220">
    <property type="match status" value="1"/>
</dbReference>
<keyword evidence="8" id="KW-1185">Reference proteome</keyword>
<dbReference type="SUPFAM" id="SSF144232">
    <property type="entry name" value="HIT/MYND zinc finger-like"/>
    <property type="match status" value="1"/>
</dbReference>
<keyword evidence="2 4" id="KW-0863">Zinc-finger</keyword>
<evidence type="ECO:0000313" key="8">
    <source>
        <dbReference type="Proteomes" id="UP001190700"/>
    </source>
</evidence>
<dbReference type="EMBL" id="LGRX02001773">
    <property type="protein sequence ID" value="KAK3285564.1"/>
    <property type="molecule type" value="Genomic_DNA"/>
</dbReference>
<gene>
    <name evidence="7" type="ORF">CYMTET_6837</name>
</gene>
<keyword evidence="1" id="KW-0479">Metal-binding</keyword>
<evidence type="ECO:0000313" key="7">
    <source>
        <dbReference type="EMBL" id="KAK3285564.1"/>
    </source>
</evidence>
<evidence type="ECO:0000256" key="4">
    <source>
        <dbReference type="PROSITE-ProRule" id="PRU00134"/>
    </source>
</evidence>
<evidence type="ECO:0000259" key="6">
    <source>
        <dbReference type="PROSITE" id="PS50865"/>
    </source>
</evidence>
<name>A0AAE0GW98_9CHLO</name>
<feature type="domain" description="MYND-type" evidence="6">
    <location>
        <begin position="461"/>
        <end position="502"/>
    </location>
</feature>
<evidence type="ECO:0000256" key="3">
    <source>
        <dbReference type="ARBA" id="ARBA00022833"/>
    </source>
</evidence>
<organism evidence="7 8">
    <name type="scientific">Cymbomonas tetramitiformis</name>
    <dbReference type="NCBI Taxonomy" id="36881"/>
    <lineage>
        <taxon>Eukaryota</taxon>
        <taxon>Viridiplantae</taxon>
        <taxon>Chlorophyta</taxon>
        <taxon>Pyramimonadophyceae</taxon>
        <taxon>Pyramimonadales</taxon>
        <taxon>Pyramimonadaceae</taxon>
        <taxon>Cymbomonas</taxon>
    </lineage>
</organism>
<dbReference type="InterPro" id="IPR002893">
    <property type="entry name" value="Znf_MYND"/>
</dbReference>
<dbReference type="AlphaFoldDB" id="A0AAE0GW98"/>
<dbReference type="GO" id="GO:0008270">
    <property type="term" value="F:zinc ion binding"/>
    <property type="evidence" value="ECO:0007669"/>
    <property type="project" value="UniProtKB-KW"/>
</dbReference>
<keyword evidence="3" id="KW-0862">Zinc</keyword>
<dbReference type="Proteomes" id="UP001190700">
    <property type="component" value="Unassembled WGS sequence"/>
</dbReference>
<protein>
    <recommendedName>
        <fullName evidence="6">MYND-type domain-containing protein</fullName>
    </recommendedName>
</protein>
<accession>A0AAE0GW98</accession>
<evidence type="ECO:0000256" key="1">
    <source>
        <dbReference type="ARBA" id="ARBA00022723"/>
    </source>
</evidence>
<dbReference type="PROSITE" id="PS01360">
    <property type="entry name" value="ZF_MYND_1"/>
    <property type="match status" value="1"/>
</dbReference>
<feature type="compositionally biased region" description="Basic and acidic residues" evidence="5">
    <location>
        <begin position="138"/>
        <end position="148"/>
    </location>
</feature>
<dbReference type="Pfam" id="PF01753">
    <property type="entry name" value="zf-MYND"/>
    <property type="match status" value="1"/>
</dbReference>
<reference evidence="7 8" key="1">
    <citation type="journal article" date="2015" name="Genome Biol. Evol.">
        <title>Comparative Genomics of a Bacterivorous Green Alga Reveals Evolutionary Causalities and Consequences of Phago-Mixotrophic Mode of Nutrition.</title>
        <authorList>
            <person name="Burns J.A."/>
            <person name="Paasch A."/>
            <person name="Narechania A."/>
            <person name="Kim E."/>
        </authorList>
    </citation>
    <scope>NUCLEOTIDE SEQUENCE [LARGE SCALE GENOMIC DNA]</scope>
    <source>
        <strain evidence="7 8">PLY_AMNH</strain>
    </source>
</reference>